<dbReference type="EMBL" id="CM056788">
    <property type="protein sequence ID" value="KAJ8730881.1"/>
    <property type="molecule type" value="Genomic_DNA"/>
</dbReference>
<proteinExistence type="predicted"/>
<organism evidence="1 2">
    <name type="scientific">Mythimna loreyi</name>
    <dbReference type="NCBI Taxonomy" id="667449"/>
    <lineage>
        <taxon>Eukaryota</taxon>
        <taxon>Metazoa</taxon>
        <taxon>Ecdysozoa</taxon>
        <taxon>Arthropoda</taxon>
        <taxon>Hexapoda</taxon>
        <taxon>Insecta</taxon>
        <taxon>Pterygota</taxon>
        <taxon>Neoptera</taxon>
        <taxon>Endopterygota</taxon>
        <taxon>Lepidoptera</taxon>
        <taxon>Glossata</taxon>
        <taxon>Ditrysia</taxon>
        <taxon>Noctuoidea</taxon>
        <taxon>Noctuidae</taxon>
        <taxon>Noctuinae</taxon>
        <taxon>Hadenini</taxon>
        <taxon>Mythimna</taxon>
    </lineage>
</organism>
<evidence type="ECO:0000313" key="2">
    <source>
        <dbReference type="Proteomes" id="UP001231649"/>
    </source>
</evidence>
<dbReference type="Proteomes" id="UP001231649">
    <property type="component" value="Chromosome 12"/>
</dbReference>
<gene>
    <name evidence="1" type="ORF">PYW08_002294</name>
</gene>
<reference evidence="1" key="1">
    <citation type="submission" date="2023-03" db="EMBL/GenBank/DDBJ databases">
        <title>Chromosome-level genomes of two armyworms, Mythimna separata and Mythimna loreyi, provide insights into the biosynthesis and reception of sex pheromones.</title>
        <authorList>
            <person name="Zhao H."/>
        </authorList>
    </citation>
    <scope>NUCLEOTIDE SEQUENCE</scope>
    <source>
        <strain evidence="1">BeijingLab</strain>
    </source>
</reference>
<keyword evidence="2" id="KW-1185">Reference proteome</keyword>
<comment type="caution">
    <text evidence="1">The sequence shown here is derived from an EMBL/GenBank/DDBJ whole genome shotgun (WGS) entry which is preliminary data.</text>
</comment>
<accession>A0ACC2R6L0</accession>
<name>A0ACC2R6L0_9NEOP</name>
<protein>
    <submittedName>
        <fullName evidence="1">Uncharacterized protein</fullName>
    </submittedName>
</protein>
<sequence length="125" mass="14464">MDKIFKIESPEVFENVSQHILTKLYYSDSPDSLSSHLDDDVIVKAKQDLILIISDCNFDLHKVKDAIDSKGWPQEKVKYFHELLETNKSEVLHAALNHYNIEIDDDPARCGNHIPCANTTRRWLK</sequence>
<evidence type="ECO:0000313" key="1">
    <source>
        <dbReference type="EMBL" id="KAJ8730881.1"/>
    </source>
</evidence>